<evidence type="ECO:0000313" key="1">
    <source>
        <dbReference type="EMBL" id="GAA1245727.1"/>
    </source>
</evidence>
<reference evidence="2" key="1">
    <citation type="journal article" date="2019" name="Int. J. Syst. Evol. Microbiol.">
        <title>The Global Catalogue of Microorganisms (GCM) 10K type strain sequencing project: providing services to taxonomists for standard genome sequencing and annotation.</title>
        <authorList>
            <consortium name="The Broad Institute Genomics Platform"/>
            <consortium name="The Broad Institute Genome Sequencing Center for Infectious Disease"/>
            <person name="Wu L."/>
            <person name="Ma J."/>
        </authorList>
    </citation>
    <scope>NUCLEOTIDE SEQUENCE [LARGE SCALE GENOMIC DNA]</scope>
    <source>
        <strain evidence="2">JCM 13004</strain>
    </source>
</reference>
<dbReference type="Proteomes" id="UP001500037">
    <property type="component" value="Unassembled WGS sequence"/>
</dbReference>
<proteinExistence type="predicted"/>
<keyword evidence="2" id="KW-1185">Reference proteome</keyword>
<accession>A0ABP4H357</accession>
<organism evidence="1 2">
    <name type="scientific">Kitasatospora nipponensis</name>
    <dbReference type="NCBI Taxonomy" id="258049"/>
    <lineage>
        <taxon>Bacteria</taxon>
        <taxon>Bacillati</taxon>
        <taxon>Actinomycetota</taxon>
        <taxon>Actinomycetes</taxon>
        <taxon>Kitasatosporales</taxon>
        <taxon>Streptomycetaceae</taxon>
        <taxon>Kitasatospora</taxon>
    </lineage>
</organism>
<gene>
    <name evidence="1" type="ORF">GCM10009665_40700</name>
</gene>
<dbReference type="EMBL" id="BAAALF010000072">
    <property type="protein sequence ID" value="GAA1245727.1"/>
    <property type="molecule type" value="Genomic_DNA"/>
</dbReference>
<evidence type="ECO:0000313" key="2">
    <source>
        <dbReference type="Proteomes" id="UP001500037"/>
    </source>
</evidence>
<name>A0ABP4H357_9ACTN</name>
<comment type="caution">
    <text evidence="1">The sequence shown here is derived from an EMBL/GenBank/DDBJ whole genome shotgun (WGS) entry which is preliminary data.</text>
</comment>
<protein>
    <submittedName>
        <fullName evidence="1">Uncharacterized protein</fullName>
    </submittedName>
</protein>
<sequence length="119" mass="12729">MTFVPTALTFGPTPAAAPAPALPAELIALQRAVLTADRAVGDHAVAVRNRRLTAFPGPEQAVQRCTWEPGEQLEFDRRWEAYVRAGAAVRDHPVLVRARVLGVEAAVLRAIREAATGPA</sequence>